<evidence type="ECO:0000256" key="1">
    <source>
        <dbReference type="ARBA" id="ARBA00022729"/>
    </source>
</evidence>
<dbReference type="EMBL" id="CP012673">
    <property type="protein sequence ID" value="AUX39854.1"/>
    <property type="molecule type" value="Genomic_DNA"/>
</dbReference>
<keyword evidence="2" id="KW-0378">Hydrolase</keyword>
<reference evidence="4 5" key="1">
    <citation type="submission" date="2015-09" db="EMBL/GenBank/DDBJ databases">
        <title>Sorangium comparison.</title>
        <authorList>
            <person name="Zaburannyi N."/>
            <person name="Bunk B."/>
            <person name="Overmann J."/>
            <person name="Mueller R."/>
        </authorList>
    </citation>
    <scope>NUCLEOTIDE SEQUENCE [LARGE SCALE GENOMIC DNA]</scope>
    <source>
        <strain evidence="4 5">So ce26</strain>
    </source>
</reference>
<feature type="domain" description="AB hydrolase-1" evidence="3">
    <location>
        <begin position="12"/>
        <end position="160"/>
    </location>
</feature>
<accession>A0A2L0EKP1</accession>
<dbReference type="PANTHER" id="PTHR43037:SF5">
    <property type="entry name" value="FERULOYL ESTERASE"/>
    <property type="match status" value="1"/>
</dbReference>
<name>A0A2L0EKP1_SORCE</name>
<proteinExistence type="predicted"/>
<dbReference type="RefSeq" id="WP_159396699.1">
    <property type="nucleotide sequence ID" value="NZ_CP012673.1"/>
</dbReference>
<evidence type="ECO:0000259" key="3">
    <source>
        <dbReference type="Pfam" id="PF00561"/>
    </source>
</evidence>
<evidence type="ECO:0000313" key="5">
    <source>
        <dbReference type="Proteomes" id="UP000238348"/>
    </source>
</evidence>
<dbReference type="Gene3D" id="3.40.50.1820">
    <property type="entry name" value="alpha/beta hydrolase"/>
    <property type="match status" value="1"/>
</dbReference>
<evidence type="ECO:0000313" key="4">
    <source>
        <dbReference type="EMBL" id="AUX39854.1"/>
    </source>
</evidence>
<dbReference type="InterPro" id="IPR050955">
    <property type="entry name" value="Plant_Biomass_Hydrol_Est"/>
</dbReference>
<dbReference type="Pfam" id="PF00561">
    <property type="entry name" value="Abhydrolase_1"/>
    <property type="match status" value="1"/>
</dbReference>
<protein>
    <recommendedName>
        <fullName evidence="3">AB hydrolase-1 domain-containing protein</fullName>
    </recommendedName>
</protein>
<gene>
    <name evidence="4" type="ORF">SOCE26_012490</name>
</gene>
<keyword evidence="1" id="KW-0732">Signal</keyword>
<sequence>MPSSYEEGTPTPLVILLHGYTASGSLQEAYFALQPLAEERGFLYAHPDGTIDADGNAFWNATDACCNFYGSEVDDSAYLRSVVEDIQARYTVDPKRIFFLGHSNGGFMSYRMACDHADLIAAVASLAGATFADPADCTPSEPVAALQIHGTADETVNYLGATFGAASYPGALETAQQWAEIGGCDTDPTEGPTLDLDSGLAGDETTTQAFTGCDPGGHAELWSIEGGTHIPTLGPDFAPAVIDFLLAHPKP</sequence>
<organism evidence="4 5">
    <name type="scientific">Sorangium cellulosum</name>
    <name type="common">Polyangium cellulosum</name>
    <dbReference type="NCBI Taxonomy" id="56"/>
    <lineage>
        <taxon>Bacteria</taxon>
        <taxon>Pseudomonadati</taxon>
        <taxon>Myxococcota</taxon>
        <taxon>Polyangia</taxon>
        <taxon>Polyangiales</taxon>
        <taxon>Polyangiaceae</taxon>
        <taxon>Sorangium</taxon>
    </lineage>
</organism>
<dbReference type="Proteomes" id="UP000238348">
    <property type="component" value="Chromosome"/>
</dbReference>
<dbReference type="PANTHER" id="PTHR43037">
    <property type="entry name" value="UNNAMED PRODUCT-RELATED"/>
    <property type="match status" value="1"/>
</dbReference>
<dbReference type="SUPFAM" id="SSF53474">
    <property type="entry name" value="alpha/beta-Hydrolases"/>
    <property type="match status" value="1"/>
</dbReference>
<dbReference type="AlphaFoldDB" id="A0A2L0EKP1"/>
<evidence type="ECO:0000256" key="2">
    <source>
        <dbReference type="ARBA" id="ARBA00022801"/>
    </source>
</evidence>
<dbReference type="InterPro" id="IPR029058">
    <property type="entry name" value="AB_hydrolase_fold"/>
</dbReference>
<dbReference type="GO" id="GO:0016787">
    <property type="term" value="F:hydrolase activity"/>
    <property type="evidence" value="ECO:0007669"/>
    <property type="project" value="UniProtKB-KW"/>
</dbReference>
<dbReference type="OrthoDB" id="9767239at2"/>
<dbReference type="InterPro" id="IPR000073">
    <property type="entry name" value="AB_hydrolase_1"/>
</dbReference>